<name>A0A926DZW5_9FIRM</name>
<dbReference type="Pfam" id="PF07454">
    <property type="entry name" value="SpoIIP"/>
    <property type="match status" value="1"/>
</dbReference>
<dbReference type="EMBL" id="JACRST010000010">
    <property type="protein sequence ID" value="MBC8546852.1"/>
    <property type="molecule type" value="Genomic_DNA"/>
</dbReference>
<dbReference type="NCBIfam" id="TIGR02867">
    <property type="entry name" value="spore_II_P"/>
    <property type="match status" value="1"/>
</dbReference>
<protein>
    <submittedName>
        <fullName evidence="2">Stage II sporulation protein P</fullName>
    </submittedName>
</protein>
<dbReference type="AlphaFoldDB" id="A0A926DZW5"/>
<comment type="caution">
    <text evidence="2">The sequence shown here is derived from an EMBL/GenBank/DDBJ whole genome shotgun (WGS) entry which is preliminary data.</text>
</comment>
<feature type="region of interest" description="Disordered" evidence="1">
    <location>
        <begin position="69"/>
        <end position="125"/>
    </location>
</feature>
<keyword evidence="3" id="KW-1185">Reference proteome</keyword>
<sequence>MARHRRTRQIKKALALLLAVPLIGWGAYRSLPVLTDLAARAALVSAYVNMPEGSVALLEERFNSELFENGEKDDPIVSQAPPAVSSAPEVPSSPGADLSSVPDENAPRDEDQPDLPGPDSVPPRFRGTIREVQYGADGTPLYIPLAAGYLKNSTNLENDEVQAELDQPLELKLEETTEPQVLILHTHATEAYEPYPVDFYDTRGTWRSTDNSCNMVQVGNRIAEQLEAAGIGVIHDDTQHDYPSYNGAYERSAETVKAWLEEYPSIKVVLDVHRDAIQPEDDVIVKATAEIEGKKAAQVMIITGCEDGTMGVPDWPSNLRFAAALQSTAEGMYPGLMRPIFFCYRKYNMDLTKGSILLEFGSHGNTLEEAEYSGELIGKALAEALKGTLPEGAATLAPQSGAGETYTTADSPWMPGESPMP</sequence>
<dbReference type="InterPro" id="IPR010897">
    <property type="entry name" value="Spore_II_P"/>
</dbReference>
<dbReference type="RefSeq" id="WP_249282927.1">
    <property type="nucleotide sequence ID" value="NZ_JACRST010000010.1"/>
</dbReference>
<feature type="compositionally biased region" description="Low complexity" evidence="1">
    <location>
        <begin position="77"/>
        <end position="94"/>
    </location>
</feature>
<gene>
    <name evidence="2" type="ORF">H8711_07885</name>
</gene>
<evidence type="ECO:0000313" key="3">
    <source>
        <dbReference type="Proteomes" id="UP000653127"/>
    </source>
</evidence>
<feature type="region of interest" description="Disordered" evidence="1">
    <location>
        <begin position="393"/>
        <end position="421"/>
    </location>
</feature>
<proteinExistence type="predicted"/>
<organism evidence="2 3">
    <name type="scientific">Ligaoa zhengdingensis</name>
    <dbReference type="NCBI Taxonomy" id="2763658"/>
    <lineage>
        <taxon>Bacteria</taxon>
        <taxon>Bacillati</taxon>
        <taxon>Bacillota</taxon>
        <taxon>Clostridia</taxon>
        <taxon>Eubacteriales</taxon>
        <taxon>Oscillospiraceae</taxon>
        <taxon>Ligaoa</taxon>
    </lineage>
</organism>
<reference evidence="2" key="1">
    <citation type="submission" date="2020-08" db="EMBL/GenBank/DDBJ databases">
        <title>Genome public.</title>
        <authorList>
            <person name="Liu C."/>
            <person name="Sun Q."/>
        </authorList>
    </citation>
    <scope>NUCLEOTIDE SEQUENCE</scope>
    <source>
        <strain evidence="2">NSJ-31</strain>
    </source>
</reference>
<accession>A0A926DZW5</accession>
<evidence type="ECO:0000256" key="1">
    <source>
        <dbReference type="SAM" id="MobiDB-lite"/>
    </source>
</evidence>
<dbReference type="Proteomes" id="UP000653127">
    <property type="component" value="Unassembled WGS sequence"/>
</dbReference>
<evidence type="ECO:0000313" key="2">
    <source>
        <dbReference type="EMBL" id="MBC8546852.1"/>
    </source>
</evidence>